<organism evidence="8 9">
    <name type="scientific">Paenibacillus chungangensis</name>
    <dbReference type="NCBI Taxonomy" id="696535"/>
    <lineage>
        <taxon>Bacteria</taxon>
        <taxon>Bacillati</taxon>
        <taxon>Bacillota</taxon>
        <taxon>Bacilli</taxon>
        <taxon>Bacillales</taxon>
        <taxon>Paenibacillaceae</taxon>
        <taxon>Paenibacillus</taxon>
    </lineage>
</organism>
<evidence type="ECO:0000313" key="8">
    <source>
        <dbReference type="EMBL" id="MFD0958399.1"/>
    </source>
</evidence>
<keyword evidence="2 7" id="KW-0732">Signal</keyword>
<dbReference type="PROSITE" id="PS51257">
    <property type="entry name" value="PROKAR_LIPOPROTEIN"/>
    <property type="match status" value="1"/>
</dbReference>
<evidence type="ECO:0000256" key="6">
    <source>
        <dbReference type="SAM" id="MobiDB-lite"/>
    </source>
</evidence>
<dbReference type="PANTHER" id="PTHR43649:SF33">
    <property type="entry name" value="POLYGALACTURONAN_RHAMNOGALACTURONAN-BINDING PROTEIN YTCQ"/>
    <property type="match status" value="1"/>
</dbReference>
<dbReference type="RefSeq" id="WP_377562165.1">
    <property type="nucleotide sequence ID" value="NZ_JBHTJZ010000005.1"/>
</dbReference>
<evidence type="ECO:0000256" key="2">
    <source>
        <dbReference type="ARBA" id="ARBA00022729"/>
    </source>
</evidence>
<dbReference type="SUPFAM" id="SSF53850">
    <property type="entry name" value="Periplasmic binding protein-like II"/>
    <property type="match status" value="1"/>
</dbReference>
<dbReference type="Pfam" id="PF01547">
    <property type="entry name" value="SBP_bac_1"/>
    <property type="match status" value="1"/>
</dbReference>
<reference evidence="9" key="1">
    <citation type="journal article" date="2019" name="Int. J. Syst. Evol. Microbiol.">
        <title>The Global Catalogue of Microorganisms (GCM) 10K type strain sequencing project: providing services to taxonomists for standard genome sequencing and annotation.</title>
        <authorList>
            <consortium name="The Broad Institute Genomics Platform"/>
            <consortium name="The Broad Institute Genome Sequencing Center for Infectious Disease"/>
            <person name="Wu L."/>
            <person name="Ma J."/>
        </authorList>
    </citation>
    <scope>NUCLEOTIDE SEQUENCE [LARGE SCALE GENOMIC DNA]</scope>
    <source>
        <strain evidence="9">CCUG 59129</strain>
    </source>
</reference>
<protein>
    <submittedName>
        <fullName evidence="8">Extracellular solute-binding protein</fullName>
    </submittedName>
</protein>
<feature type="compositionally biased region" description="Polar residues" evidence="6">
    <location>
        <begin position="27"/>
        <end position="40"/>
    </location>
</feature>
<dbReference type="EMBL" id="JBHTJZ010000005">
    <property type="protein sequence ID" value="MFD0958399.1"/>
    <property type="molecule type" value="Genomic_DNA"/>
</dbReference>
<comment type="caution">
    <text evidence="8">The sequence shown here is derived from an EMBL/GenBank/DDBJ whole genome shotgun (WGS) entry which is preliminary data.</text>
</comment>
<dbReference type="InterPro" id="IPR050490">
    <property type="entry name" value="Bact_solute-bd_prot1"/>
</dbReference>
<proteinExistence type="predicted"/>
<evidence type="ECO:0000256" key="1">
    <source>
        <dbReference type="ARBA" id="ARBA00022475"/>
    </source>
</evidence>
<dbReference type="Proteomes" id="UP001596989">
    <property type="component" value="Unassembled WGS sequence"/>
</dbReference>
<dbReference type="Gene3D" id="3.40.190.10">
    <property type="entry name" value="Periplasmic binding protein-like II"/>
    <property type="match status" value="2"/>
</dbReference>
<feature type="compositionally biased region" description="Basic and acidic residues" evidence="6">
    <location>
        <begin position="41"/>
        <end position="53"/>
    </location>
</feature>
<dbReference type="PANTHER" id="PTHR43649">
    <property type="entry name" value="ARABINOSE-BINDING PROTEIN-RELATED"/>
    <property type="match status" value="1"/>
</dbReference>
<feature type="signal peptide" evidence="7">
    <location>
        <begin position="1"/>
        <end position="21"/>
    </location>
</feature>
<name>A0ABW3HLW0_9BACL</name>
<feature type="region of interest" description="Disordered" evidence="6">
    <location>
        <begin position="27"/>
        <end position="53"/>
    </location>
</feature>
<gene>
    <name evidence="8" type="ORF">ACFQ2I_03275</name>
</gene>
<keyword evidence="3" id="KW-0472">Membrane</keyword>
<sequence length="540" mass="62064">MRRKLKNFVVWTIMGALVLTAAACGNDSNTDKGTNSNSQSNREKQENIQEEGNKEKTKLSLFIVSRSPESLYSNETLTWKTIGEKFNVEFDFITGDNTTMSEKFRFTMASGDYPDIVAGQLKDINMFGKEGAFIPLNALIEQHSPSIKKHVIDDKDAFMQTSDDEGNIYAVPMMSAIRTSTGSMIRQDWLDRLNLPVPDTIEDWHRTLKAFKEQDANGNGDPNDEIPFASEAQGHYFMGFLDAWGLNWDWDNRWTEENGKMIYTPTDPRFKAFLETMHSWYEEGLLDKELMTRQKTDLDTMILNDRVGSTNHWIGHIAGFKNKPEAQKIDGFNYQSTPPVILNKGDKPLTHKQQKSVIQLGWGITANNKHVDLTMKIFEYVNSDEGQILFNFGKEGDTYTLDAEGNYQYTDKVTDSPDGIYNGLLRFGGQAWVGFRQHPQYEKLIADEDSFNQMYNYIEKDYFHPAYPTLKYASDDIERYGELTTQINTFVDEKVAKFVIGQEPISKFDDFVKQLQKLKLDELQQIQDRTYESYQAMISN</sequence>
<keyword evidence="4" id="KW-0564">Palmitate</keyword>
<evidence type="ECO:0000313" key="9">
    <source>
        <dbReference type="Proteomes" id="UP001596989"/>
    </source>
</evidence>
<dbReference type="InterPro" id="IPR006059">
    <property type="entry name" value="SBP"/>
</dbReference>
<feature type="chain" id="PRO_5045497292" evidence="7">
    <location>
        <begin position="22"/>
        <end position="540"/>
    </location>
</feature>
<keyword evidence="5" id="KW-0449">Lipoprotein</keyword>
<evidence type="ECO:0000256" key="7">
    <source>
        <dbReference type="SAM" id="SignalP"/>
    </source>
</evidence>
<accession>A0ABW3HLW0</accession>
<evidence type="ECO:0000256" key="4">
    <source>
        <dbReference type="ARBA" id="ARBA00023139"/>
    </source>
</evidence>
<keyword evidence="1" id="KW-1003">Cell membrane</keyword>
<evidence type="ECO:0000256" key="5">
    <source>
        <dbReference type="ARBA" id="ARBA00023288"/>
    </source>
</evidence>
<evidence type="ECO:0000256" key="3">
    <source>
        <dbReference type="ARBA" id="ARBA00023136"/>
    </source>
</evidence>
<keyword evidence="9" id="KW-1185">Reference proteome</keyword>